<proteinExistence type="predicted"/>
<evidence type="ECO:0000313" key="2">
    <source>
        <dbReference type="Proteomes" id="UP000572635"/>
    </source>
</evidence>
<reference evidence="1 2" key="1">
    <citation type="submission" date="2020-08" db="EMBL/GenBank/DDBJ databases">
        <title>Sequencing the genomes of 1000 actinobacteria strains.</title>
        <authorList>
            <person name="Klenk H.-P."/>
        </authorList>
    </citation>
    <scope>NUCLEOTIDE SEQUENCE [LARGE SCALE GENOMIC DNA]</scope>
    <source>
        <strain evidence="1 2">DSM 44551</strain>
    </source>
</reference>
<dbReference type="RefSeq" id="WP_184396356.1">
    <property type="nucleotide sequence ID" value="NZ_BAAAJD010000008.1"/>
</dbReference>
<accession>A0A7W8QRB2</accession>
<dbReference type="AlphaFoldDB" id="A0A7W8QRB2"/>
<evidence type="ECO:0000313" key="1">
    <source>
        <dbReference type="EMBL" id="MBB5435034.1"/>
    </source>
</evidence>
<dbReference type="EMBL" id="JACHDB010000001">
    <property type="protein sequence ID" value="MBB5435034.1"/>
    <property type="molecule type" value="Genomic_DNA"/>
</dbReference>
<name>A0A7W8QRB2_9ACTN</name>
<protein>
    <submittedName>
        <fullName evidence="1">Uncharacterized protein</fullName>
    </submittedName>
</protein>
<comment type="caution">
    <text evidence="1">The sequence shown here is derived from an EMBL/GenBank/DDBJ whole genome shotgun (WGS) entry which is preliminary data.</text>
</comment>
<sequence length="99" mass="10703">MSSRLDGSSIRTSLLTRLLTAVRARGGQALLALGETEHPVLYVRYRGRTVPVVVVQAIGGGHWFIWGRSSFLDTSQVERAAGVLVPAPSLRPPRLRAVA</sequence>
<gene>
    <name evidence="1" type="ORF">HDA36_005118</name>
</gene>
<organism evidence="1 2">
    <name type="scientific">Nocardiopsis composta</name>
    <dbReference type="NCBI Taxonomy" id="157465"/>
    <lineage>
        <taxon>Bacteria</taxon>
        <taxon>Bacillati</taxon>
        <taxon>Actinomycetota</taxon>
        <taxon>Actinomycetes</taxon>
        <taxon>Streptosporangiales</taxon>
        <taxon>Nocardiopsidaceae</taxon>
        <taxon>Nocardiopsis</taxon>
    </lineage>
</organism>
<keyword evidence="2" id="KW-1185">Reference proteome</keyword>
<dbReference type="Proteomes" id="UP000572635">
    <property type="component" value="Unassembled WGS sequence"/>
</dbReference>